<dbReference type="EMBL" id="RCZM01000008">
    <property type="protein sequence ID" value="TPG12900.1"/>
    <property type="molecule type" value="Genomic_DNA"/>
</dbReference>
<dbReference type="Proteomes" id="UP000317722">
    <property type="component" value="Unassembled WGS sequence"/>
</dbReference>
<evidence type="ECO:0000313" key="1">
    <source>
        <dbReference type="EMBL" id="TPG12900.1"/>
    </source>
</evidence>
<sequence length="71" mass="7526">MRILAFMAIVHGQSRRAHVGDPQVQWLVRGAVASSVLAVLAVVLRSLLSEGSSGWLAGVDGRRSAERGQTS</sequence>
<keyword evidence="2" id="KW-1185">Reference proteome</keyword>
<protein>
    <submittedName>
        <fullName evidence="1">Uncharacterized protein</fullName>
    </submittedName>
</protein>
<evidence type="ECO:0000313" key="2">
    <source>
        <dbReference type="Proteomes" id="UP000317722"/>
    </source>
</evidence>
<organism evidence="1 2">
    <name type="scientific">Pedococcus bigeumensis</name>
    <dbReference type="NCBI Taxonomy" id="433644"/>
    <lineage>
        <taxon>Bacteria</taxon>
        <taxon>Bacillati</taxon>
        <taxon>Actinomycetota</taxon>
        <taxon>Actinomycetes</taxon>
        <taxon>Micrococcales</taxon>
        <taxon>Intrasporangiaceae</taxon>
        <taxon>Pedococcus</taxon>
    </lineage>
</organism>
<comment type="caution">
    <text evidence="1">The sequence shown here is derived from an EMBL/GenBank/DDBJ whole genome shotgun (WGS) entry which is preliminary data.</text>
</comment>
<proteinExistence type="predicted"/>
<name>A0A502CJZ1_9MICO</name>
<accession>A0A502CJZ1</accession>
<reference evidence="1 2" key="1">
    <citation type="journal article" date="2019" name="Environ. Microbiol.">
        <title>Species interactions and distinct microbial communities in high Arctic permafrost affected cryosols are associated with the CH4 and CO2 gas fluxes.</title>
        <authorList>
            <person name="Altshuler I."/>
            <person name="Hamel J."/>
            <person name="Turney S."/>
            <person name="Magnuson E."/>
            <person name="Levesque R."/>
            <person name="Greer C."/>
            <person name="Whyte L.G."/>
        </authorList>
    </citation>
    <scope>NUCLEOTIDE SEQUENCE [LARGE SCALE GENOMIC DNA]</scope>
    <source>
        <strain evidence="1 2">S9.3A</strain>
    </source>
</reference>
<gene>
    <name evidence="1" type="ORF">EAH86_19355</name>
</gene>
<dbReference type="AlphaFoldDB" id="A0A502CJZ1"/>